<evidence type="ECO:0000256" key="4">
    <source>
        <dbReference type="ARBA" id="ARBA00023172"/>
    </source>
</evidence>
<dbReference type="GO" id="GO:0006310">
    <property type="term" value="P:DNA recombination"/>
    <property type="evidence" value="ECO:0007669"/>
    <property type="project" value="UniProtKB-KW"/>
</dbReference>
<dbReference type="Gene3D" id="1.10.150.130">
    <property type="match status" value="1"/>
</dbReference>
<dbReference type="SUPFAM" id="SSF56349">
    <property type="entry name" value="DNA breaking-rejoining enzymes"/>
    <property type="match status" value="1"/>
</dbReference>
<proteinExistence type="predicted"/>
<dbReference type="InterPro" id="IPR004107">
    <property type="entry name" value="Integrase_SAM-like_N"/>
</dbReference>
<dbReference type="InterPro" id="IPR011010">
    <property type="entry name" value="DNA_brk_join_enz"/>
</dbReference>
<dbReference type="Proteomes" id="UP000295606">
    <property type="component" value="Unassembled WGS sequence"/>
</dbReference>
<name>A0A4R5L1Y1_9BURK</name>
<dbReference type="OrthoDB" id="8912821at2"/>
<feature type="domain" description="Tyr recombinase" evidence="6">
    <location>
        <begin position="224"/>
        <end position="407"/>
    </location>
</feature>
<dbReference type="RefSeq" id="WP_133190115.1">
    <property type="nucleotide sequence ID" value="NZ_SMOD01000060.1"/>
</dbReference>
<accession>A0A4R5L1Y1</accession>
<dbReference type="Gene3D" id="1.10.443.10">
    <property type="entry name" value="Intergrase catalytic core"/>
    <property type="match status" value="1"/>
</dbReference>
<keyword evidence="1" id="KW-0159">Chromosome partition</keyword>
<dbReference type="InterPro" id="IPR050090">
    <property type="entry name" value="Tyrosine_recombinase_XerCD"/>
</dbReference>
<sequence length="414" mass="47387">MFDQLFKRASAVARHSTAPFAEERFRYLDYCVHRGDSFWSVRRKADDLFWIAQGLRHGKNLRVTADQVRSLVVGLVDREPTGGPRLDLPRTRRRLIANACTWLRFLGSLREPIERIPFGSRLDEYADWAKQERGLSDATIDRFGRNVRQFLKWYGPLGRPLSRVQATDIDGYLAFGRDRGWSRVTVSNTVDALRAFFRFGGQQGWCEAHLANAIPRPRIYALEGLPTGPSWPEVQRLLATLNTLRPADVRDRAILMLFAIYALRESEVANLRLEDIDWQHDQLNIHRAKRGKAQVYPLLPSVGNAIVRYLRSVRRNDKHREVFLTLVSPFRPLSLSGLYDIVSYRLKSLNIQSPHYGPHCLRHACGTRLVTEGLTLKEIGDHLGHRRTASTRTYAKVNLPGLREVAAFDLGELA</sequence>
<dbReference type="Pfam" id="PF00589">
    <property type="entry name" value="Phage_integrase"/>
    <property type="match status" value="1"/>
</dbReference>
<dbReference type="PANTHER" id="PTHR30349:SF81">
    <property type="entry name" value="TYROSINE RECOMBINASE XERC"/>
    <property type="match status" value="1"/>
</dbReference>
<dbReference type="PROSITE" id="PS51900">
    <property type="entry name" value="CB"/>
    <property type="match status" value="1"/>
</dbReference>
<keyword evidence="3 5" id="KW-0238">DNA-binding</keyword>
<dbReference type="InterPro" id="IPR010998">
    <property type="entry name" value="Integrase_recombinase_N"/>
</dbReference>
<dbReference type="PANTHER" id="PTHR30349">
    <property type="entry name" value="PHAGE INTEGRASE-RELATED"/>
    <property type="match status" value="1"/>
</dbReference>
<dbReference type="InterPro" id="IPR002104">
    <property type="entry name" value="Integrase_catalytic"/>
</dbReference>
<evidence type="ECO:0000313" key="9">
    <source>
        <dbReference type="Proteomes" id="UP000295606"/>
    </source>
</evidence>
<dbReference type="InterPro" id="IPR013762">
    <property type="entry name" value="Integrase-like_cat_sf"/>
</dbReference>
<evidence type="ECO:0000256" key="2">
    <source>
        <dbReference type="ARBA" id="ARBA00022908"/>
    </source>
</evidence>
<dbReference type="Pfam" id="PF02899">
    <property type="entry name" value="Phage_int_SAM_1"/>
    <property type="match status" value="1"/>
</dbReference>
<organism evidence="8 9">
    <name type="scientific">Paraburkholderia guartelaensis</name>
    <dbReference type="NCBI Taxonomy" id="2546446"/>
    <lineage>
        <taxon>Bacteria</taxon>
        <taxon>Pseudomonadati</taxon>
        <taxon>Pseudomonadota</taxon>
        <taxon>Betaproteobacteria</taxon>
        <taxon>Burkholderiales</taxon>
        <taxon>Burkholderiaceae</taxon>
        <taxon>Paraburkholderia</taxon>
    </lineage>
</organism>
<gene>
    <name evidence="8" type="ORF">E1N52_39420</name>
</gene>
<dbReference type="PROSITE" id="PS51898">
    <property type="entry name" value="TYR_RECOMBINASE"/>
    <property type="match status" value="1"/>
</dbReference>
<comment type="caution">
    <text evidence="8">The sequence shown here is derived from an EMBL/GenBank/DDBJ whole genome shotgun (WGS) entry which is preliminary data.</text>
</comment>
<dbReference type="InterPro" id="IPR044068">
    <property type="entry name" value="CB"/>
</dbReference>
<dbReference type="GO" id="GO:0007059">
    <property type="term" value="P:chromosome segregation"/>
    <property type="evidence" value="ECO:0007669"/>
    <property type="project" value="UniProtKB-KW"/>
</dbReference>
<evidence type="ECO:0000259" key="6">
    <source>
        <dbReference type="PROSITE" id="PS51898"/>
    </source>
</evidence>
<keyword evidence="4" id="KW-0233">DNA recombination</keyword>
<evidence type="ECO:0000313" key="8">
    <source>
        <dbReference type="EMBL" id="TDG02535.1"/>
    </source>
</evidence>
<evidence type="ECO:0000256" key="5">
    <source>
        <dbReference type="PROSITE-ProRule" id="PRU01248"/>
    </source>
</evidence>
<protein>
    <submittedName>
        <fullName evidence="8">Integrase</fullName>
    </submittedName>
</protein>
<evidence type="ECO:0000256" key="1">
    <source>
        <dbReference type="ARBA" id="ARBA00022829"/>
    </source>
</evidence>
<feature type="domain" description="Core-binding (CB)" evidence="7">
    <location>
        <begin position="116"/>
        <end position="201"/>
    </location>
</feature>
<dbReference type="GO" id="GO:0015074">
    <property type="term" value="P:DNA integration"/>
    <property type="evidence" value="ECO:0007669"/>
    <property type="project" value="UniProtKB-KW"/>
</dbReference>
<dbReference type="GO" id="GO:0003677">
    <property type="term" value="F:DNA binding"/>
    <property type="evidence" value="ECO:0007669"/>
    <property type="project" value="UniProtKB-UniRule"/>
</dbReference>
<evidence type="ECO:0000256" key="3">
    <source>
        <dbReference type="ARBA" id="ARBA00023125"/>
    </source>
</evidence>
<reference evidence="8 9" key="1">
    <citation type="submission" date="2019-03" db="EMBL/GenBank/DDBJ databases">
        <title>Paraburkholderia sp. isolated from native Mimosa gymnas in Guartela State Park, Brazil.</title>
        <authorList>
            <person name="Paulitsch F."/>
            <person name="Hungria M."/>
            <person name="Delamuta J.R.M."/>
            <person name="Ribeiro R.A."/>
            <person name="Dall'Agnol R."/>
            <person name="Silva J.S.B."/>
        </authorList>
    </citation>
    <scope>NUCLEOTIDE SEQUENCE [LARGE SCALE GENOMIC DNA]</scope>
    <source>
        <strain evidence="8 9">CNPSo 3008</strain>
    </source>
</reference>
<evidence type="ECO:0000259" key="7">
    <source>
        <dbReference type="PROSITE" id="PS51900"/>
    </source>
</evidence>
<dbReference type="EMBL" id="SMOD01000060">
    <property type="protein sequence ID" value="TDG02535.1"/>
    <property type="molecule type" value="Genomic_DNA"/>
</dbReference>
<dbReference type="AlphaFoldDB" id="A0A4R5L1Y1"/>
<keyword evidence="2" id="KW-0229">DNA integration</keyword>